<proteinExistence type="predicted"/>
<dbReference type="Proteomes" id="UP000505210">
    <property type="component" value="Chromosome"/>
</dbReference>
<keyword evidence="1" id="KW-1133">Transmembrane helix</keyword>
<keyword evidence="1" id="KW-0472">Membrane</keyword>
<dbReference type="RefSeq" id="WP_172353265.1">
    <property type="nucleotide sequence ID" value="NZ_CP053661.1"/>
</dbReference>
<gene>
    <name evidence="2" type="ORF">HPC62_00405</name>
</gene>
<dbReference type="InterPro" id="IPR007165">
    <property type="entry name" value="Phage_holin_4_2"/>
</dbReference>
<dbReference type="AlphaFoldDB" id="A0A6M8B490"/>
<dbReference type="KEGG" id="theu:HPC62_00405"/>
<feature type="transmembrane region" description="Helical" evidence="1">
    <location>
        <begin position="85"/>
        <end position="107"/>
    </location>
</feature>
<evidence type="ECO:0000256" key="1">
    <source>
        <dbReference type="SAM" id="Phobius"/>
    </source>
</evidence>
<evidence type="ECO:0000313" key="2">
    <source>
        <dbReference type="EMBL" id="QKD80832.1"/>
    </source>
</evidence>
<sequence>MLGYLLTTLITALSLLVVDIVVPGVTLANFPAALLAGVSIGVVNTLVKPVLSLLSLPINFLTLGLFGFVVNGFCFWLASLFVPGFAVSGLLAFLLGPVVLTFASTFLNRYFAEKEAAKTLNAGSTPAVKLETKEVEKAS</sequence>
<reference evidence="2 3" key="1">
    <citation type="submission" date="2020-05" db="EMBL/GenBank/DDBJ databases">
        <title>Complete genome sequence of of a novel Thermoleptolyngbya strain isolated from hot springs of Ganzi, Sichuan China.</title>
        <authorList>
            <person name="Tang J."/>
            <person name="Daroch M."/>
            <person name="Li L."/>
            <person name="Waleron K."/>
            <person name="Waleron M."/>
            <person name="Waleron M."/>
        </authorList>
    </citation>
    <scope>NUCLEOTIDE SEQUENCE [LARGE SCALE GENOMIC DNA]</scope>
    <source>
        <strain evidence="2 3">PKUAC-SCTA183</strain>
    </source>
</reference>
<accession>A0A6M8B490</accession>
<keyword evidence="3" id="KW-1185">Reference proteome</keyword>
<organism evidence="2 3">
    <name type="scientific">Thermoleptolyngbya sichuanensis A183</name>
    <dbReference type="NCBI Taxonomy" id="2737172"/>
    <lineage>
        <taxon>Bacteria</taxon>
        <taxon>Bacillati</taxon>
        <taxon>Cyanobacteriota</taxon>
        <taxon>Cyanophyceae</taxon>
        <taxon>Oculatellales</taxon>
        <taxon>Oculatellaceae</taxon>
        <taxon>Thermoleptolyngbya</taxon>
        <taxon>Thermoleptolyngbya sichuanensis</taxon>
    </lineage>
</organism>
<evidence type="ECO:0000313" key="3">
    <source>
        <dbReference type="Proteomes" id="UP000505210"/>
    </source>
</evidence>
<keyword evidence="1" id="KW-0812">Transmembrane</keyword>
<dbReference type="EMBL" id="CP053661">
    <property type="protein sequence ID" value="QKD80832.1"/>
    <property type="molecule type" value="Genomic_DNA"/>
</dbReference>
<name>A0A6M8B490_9CYAN</name>
<feature type="transmembrane region" description="Helical" evidence="1">
    <location>
        <begin position="59"/>
        <end position="79"/>
    </location>
</feature>
<protein>
    <submittedName>
        <fullName evidence="2">Phage holin family protein</fullName>
    </submittedName>
</protein>
<dbReference type="PANTHER" id="PTHR37309:SF1">
    <property type="entry name" value="SLR0284 PROTEIN"/>
    <property type="match status" value="1"/>
</dbReference>
<dbReference type="Pfam" id="PF04020">
    <property type="entry name" value="Phage_holin_4_2"/>
    <property type="match status" value="1"/>
</dbReference>
<dbReference type="PANTHER" id="PTHR37309">
    <property type="entry name" value="SLR0284 PROTEIN"/>
    <property type="match status" value="1"/>
</dbReference>
<feature type="transmembrane region" description="Helical" evidence="1">
    <location>
        <begin position="30"/>
        <end position="47"/>
    </location>
</feature>